<dbReference type="InterPro" id="IPR031610">
    <property type="entry name" value="TIC110"/>
</dbReference>
<dbReference type="Pfam" id="PF16940">
    <property type="entry name" value="Tic110"/>
    <property type="match status" value="1"/>
</dbReference>
<dbReference type="PANTHER" id="PTHR34935">
    <property type="entry name" value="PROTEIN TIC110, CHLOROPLASTIC"/>
    <property type="match status" value="1"/>
</dbReference>
<reference evidence="1" key="1">
    <citation type="submission" date="2021-01" db="EMBL/GenBank/DDBJ databases">
        <authorList>
            <person name="Corre E."/>
            <person name="Pelletier E."/>
            <person name="Niang G."/>
            <person name="Scheremetjew M."/>
            <person name="Finn R."/>
            <person name="Kale V."/>
            <person name="Holt S."/>
            <person name="Cochrane G."/>
            <person name="Meng A."/>
            <person name="Brown T."/>
            <person name="Cohen L."/>
        </authorList>
    </citation>
    <scope>NUCLEOTIDE SEQUENCE</scope>
    <source>
        <strain evidence="1">10249 10 AB</strain>
    </source>
</reference>
<evidence type="ECO:0000313" key="1">
    <source>
        <dbReference type="EMBL" id="CAE0708010.1"/>
    </source>
</evidence>
<gene>
    <name evidence="1" type="ORF">PAUS00366_LOCUS730</name>
</gene>
<sequence>MRFTSAAVAAVCFISATEHVKFGDAFTVTPPMVSLPTSSSKLTIDHQHRMGSSMGSRRSTSLAFKIPSGGEPSGGMEELTELTENKMTSVLEKQVQKSPSFWKLAGYATIPVSAALGFGIVPSRRLAAHAAGAIVTGVAGAIGKSKLDAVTESVALPNIAQTIIDYGIEDPATTYGYVKSLKETHGIIDDDDFQLMCADVYSKYLLGMVKFNPMPKSSEPKELGKLKTALGLSNLLVGEAHAAAAEEWYRTTCLFTPEEDLDDPDHPDRQAMDKLLFLTERALKQGDETDAAFRFEMARVSKFMKLSLVDGMYRVADVQQPFYARALVSTRAKLGEGKVSEAMLERARQTLGIDDDTAHDMHVACFNDEVREQLGLSADRNDGDDELDSGSEMDASKAKFGADAKEQLALLAEILGLSEDDADYEIVAETTPSYQATALSAMNAVLSGALTPDQAWDKIDARRQELLLPEDRCDDLLSSMVIQSLGGPLEKANKFSKVNNEVAVYENLLEALDAKQAMIKVLARSGWDDVDTFDSVFCDPWEEDSAISFIDSTVRNKLYNIFLKRTLRSSGDGKINDEMHARIKAVQGLLAISDDQSEGAYNAAFGPELQKACLVASTEVSKDYTPELAETMTGKINQILDDFKLSESFLKNEGASCYDKAVAEISGKCPGGIPTKELNEALEALRVMYRMDKEDTYGPHLEYFGEVYKKSILEAMGSTGVITSELQDGLAELRERLGVREEDTKDLYLAAIEKKFVPMMTWINNEMERTQLTQKQLSDRRGKDMGEDVFQTGKAADGTLGLGAEVNIMGDIINLVDFYTENKITEEVEVGTKEVDGEEVPVLETSYPITAIDSDVVDQQMAEYLYRQFVVGAFSAQGEQASRYEGARASFGGIIGLSSEKMEEINGSIGSAVYDNFVTRSMNQKGALDQQDMMFLANIQTKLGLSSEAGEKLMMDSQRKFLTEELSNVMDDDTPERIKAFREKCNSMGLDLSEDLGITKHQLVTMFEKEITPALRAGEITEDNQDALQEIQESLNIDSEECEAVFYKTVLHLAQDALNEVEAELLRGREDNSVELIVQITRYAAFFGGELDFDVEEPTAWSIYNVYEAVDFSGEDPDIVEDNKELLQVALGLMDPEDDEDLEDEE</sequence>
<dbReference type="PANTHER" id="PTHR34935:SF3">
    <property type="entry name" value="PROTEIN TIC110, CHLOROPLASTIC"/>
    <property type="match status" value="1"/>
</dbReference>
<accession>A0A7S4EEP3</accession>
<protein>
    <submittedName>
        <fullName evidence="1">Uncharacterized protein</fullName>
    </submittedName>
</protein>
<organism evidence="1">
    <name type="scientific">Pseudo-nitzschia australis</name>
    <dbReference type="NCBI Taxonomy" id="44445"/>
    <lineage>
        <taxon>Eukaryota</taxon>
        <taxon>Sar</taxon>
        <taxon>Stramenopiles</taxon>
        <taxon>Ochrophyta</taxon>
        <taxon>Bacillariophyta</taxon>
        <taxon>Bacillariophyceae</taxon>
        <taxon>Bacillariophycidae</taxon>
        <taxon>Bacillariales</taxon>
        <taxon>Bacillariaceae</taxon>
        <taxon>Pseudo-nitzschia</taxon>
    </lineage>
</organism>
<dbReference type="AlphaFoldDB" id="A0A7S4EEP3"/>
<dbReference type="EMBL" id="HBIX01000949">
    <property type="protein sequence ID" value="CAE0708010.1"/>
    <property type="molecule type" value="Transcribed_RNA"/>
</dbReference>
<proteinExistence type="predicted"/>
<name>A0A7S4EEP3_9STRA</name>